<protein>
    <submittedName>
        <fullName evidence="2">Uncharacterized protein</fullName>
    </submittedName>
</protein>
<dbReference type="Proteomes" id="UP001590951">
    <property type="component" value="Unassembled WGS sequence"/>
</dbReference>
<accession>A0ABR4BAQ6</accession>
<dbReference type="PANTHER" id="PTHR42037">
    <property type="match status" value="1"/>
</dbReference>
<comment type="caution">
    <text evidence="2">The sequence shown here is derived from an EMBL/GenBank/DDBJ whole genome shotgun (WGS) entry which is preliminary data.</text>
</comment>
<sequence length="573" mass="64889">MGKRKRRSTQEQSPVFLPLSSPQSITVQGRPQQKKRGSSLSGQKGPPAIQSQAASQMDACPPQVNKKLWNRFYEPLILLRAYGKSQGKHVKSDEASSEMCRDGSNKRLSERFLDEVAYICDYSPSGDTVAAIAIQDGPHLIYWVAANTSQGSKVKPFLSNILELLGQVYNASDEHVSALRHQISDRALVFSAQKLVRYRSMLKHTINSCLPKLERQGKEEANTLKDWLIHISDSDLDLLGFCRLCYEARDSGGLKAVEQRAKNSSIHEDNTSYEAQFARIRHFIGRLGSHLKAAWILVEAGKHYPQLFTGYSIEIATNHLDFIPPSYRGKSSINGIVNRMVTDPQACQYYQKELLSQDKKFHLLLEKRIRDEYQNPKFKLRIHAEIIILDLFHRQKLRFWDGIRYIGVSKPACFLCYRYFQAHPLQVQTSGCSNNLYIQWQPPYVQEDLPTLVKEQEDILNTMIKGIRLFVLDKIVPEYQGIRAHPDSTTGLGTSVYTGDRETPFLTDTRHADPHHARATLPQDDESFYIFENPNLTSSGDLEGSTYEPFNSDIVGAADDSEEDSDGGGVPLY</sequence>
<feature type="region of interest" description="Disordered" evidence="1">
    <location>
        <begin position="1"/>
        <end position="57"/>
    </location>
</feature>
<organism evidence="2 3">
    <name type="scientific">Lepraria finkii</name>
    <dbReference type="NCBI Taxonomy" id="1340010"/>
    <lineage>
        <taxon>Eukaryota</taxon>
        <taxon>Fungi</taxon>
        <taxon>Dikarya</taxon>
        <taxon>Ascomycota</taxon>
        <taxon>Pezizomycotina</taxon>
        <taxon>Lecanoromycetes</taxon>
        <taxon>OSLEUM clade</taxon>
        <taxon>Lecanoromycetidae</taxon>
        <taxon>Lecanorales</taxon>
        <taxon>Lecanorineae</taxon>
        <taxon>Stereocaulaceae</taxon>
        <taxon>Lepraria</taxon>
    </lineage>
</organism>
<dbReference type="PANTHER" id="PTHR42037:SF1">
    <property type="match status" value="1"/>
</dbReference>
<evidence type="ECO:0000313" key="3">
    <source>
        <dbReference type="Proteomes" id="UP001590951"/>
    </source>
</evidence>
<feature type="compositionally biased region" description="Polar residues" evidence="1">
    <location>
        <begin position="20"/>
        <end position="31"/>
    </location>
</feature>
<feature type="region of interest" description="Disordered" evidence="1">
    <location>
        <begin position="539"/>
        <end position="573"/>
    </location>
</feature>
<dbReference type="Pfam" id="PF14441">
    <property type="entry name" value="OTT_1508_deam"/>
    <property type="match status" value="1"/>
</dbReference>
<evidence type="ECO:0000256" key="1">
    <source>
        <dbReference type="SAM" id="MobiDB-lite"/>
    </source>
</evidence>
<dbReference type="EMBL" id="JBHFEH010000013">
    <property type="protein sequence ID" value="KAL2054835.1"/>
    <property type="molecule type" value="Genomic_DNA"/>
</dbReference>
<reference evidence="2 3" key="1">
    <citation type="submission" date="2024-09" db="EMBL/GenBank/DDBJ databases">
        <title>Rethinking Asexuality: The Enigmatic Case of Functional Sexual Genes in Lepraria (Stereocaulaceae).</title>
        <authorList>
            <person name="Doellman M."/>
            <person name="Sun Y."/>
            <person name="Barcenas-Pena A."/>
            <person name="Lumbsch H.T."/>
            <person name="Grewe F."/>
        </authorList>
    </citation>
    <scope>NUCLEOTIDE SEQUENCE [LARGE SCALE GENOMIC DNA]</scope>
    <source>
        <strain evidence="2 3">Grewe 0041</strain>
    </source>
</reference>
<dbReference type="InterPro" id="IPR027796">
    <property type="entry name" value="OTT_1508_deam-like"/>
</dbReference>
<keyword evidence="3" id="KW-1185">Reference proteome</keyword>
<proteinExistence type="predicted"/>
<evidence type="ECO:0000313" key="2">
    <source>
        <dbReference type="EMBL" id="KAL2054835.1"/>
    </source>
</evidence>
<name>A0ABR4BAQ6_9LECA</name>
<gene>
    <name evidence="2" type="ORF">ABVK25_004657</name>
</gene>